<dbReference type="RefSeq" id="WP_379661633.1">
    <property type="nucleotide sequence ID" value="NZ_JBHUDG010000004.1"/>
</dbReference>
<protein>
    <submittedName>
        <fullName evidence="2">TonB-dependent receptor plug domain-containing protein</fullName>
    </submittedName>
</protein>
<gene>
    <name evidence="2" type="ORF">ACFSAH_05140</name>
</gene>
<evidence type="ECO:0000313" key="3">
    <source>
        <dbReference type="Proteomes" id="UP001597118"/>
    </source>
</evidence>
<comment type="caution">
    <text evidence="2">The sequence shown here is derived from an EMBL/GenBank/DDBJ whole genome shotgun (WGS) entry which is preliminary data.</text>
</comment>
<sequence length="784" mass="88935">MFIKKIFYFLIFLLSLFYNCVLAQEKFLIKGLILDKHTKAPISGAVIQFNEKDQIIAKNTGYYHYNSASEIKSIKVYNLGYDTLNLRINIKQDSVLDLYLNPFITTMDAVLVTAAGKKEILNDNRANFQTLNKKELSLTTGFLGQKDVFKAIRSLPGVANGGEGNSGLFVRGGTGGQNLTLFNDAIIYNPMHMLGLFSVFNPSITEDVTLYKSGVPSEHPGRLSALVDVKSDKSITNSPKFEADVSPFSINTGTTLPITDYWNIGVWGRKTFMNQTVWPVINELSKSLFLNKMKYDFYDVNIFSNLRLGTKDVIYFSAYSGGDDFGFGIGHFNINNYINWVNTATSLNWVKTINNKITLNTTGTYSGYNFKFGISQEQYNASIKSHIRDLSYKSYLNINLNRHQLKAGVYLADHKYIPNTPSVQSADTEMDYGTKNIYYADEGAIYIIDDFKWNSKIGLNVGMRLNYFRHKGPYSIVEKSGGTLNFGRNETITDYLFLDPSISLNYQLNEKSALKLSFNRNTQPLHLISVTAVNFPADFWMPSVGNLQPAKGYQGSIGYYKDINNKKYSTSLSIFYKKMYGLAEFSGGIMNLIDNMKIEDNLYYGNGDSWGTELFIKKTKGRFGGWLSYTFAVANRQFDKINEGKRFPFKYDRRHDISLTCNYKINRLWSASALFTFASGNAYTKPVSRYMVGGNLVNEYGSFNGSRMPAYHRMDISAGRKLKSYKRLETELSISVYNIYNRQNPMYMFYIAEGDLAKYTVSVQAKSIALLPVLPAINYKIYLK</sequence>
<dbReference type="Gene3D" id="2.170.130.10">
    <property type="entry name" value="TonB-dependent receptor, plug domain"/>
    <property type="match status" value="1"/>
</dbReference>
<dbReference type="InterPro" id="IPR008969">
    <property type="entry name" value="CarboxyPept-like_regulatory"/>
</dbReference>
<proteinExistence type="predicted"/>
<feature type="domain" description="TonB-dependent receptor plug" evidence="1">
    <location>
        <begin position="145"/>
        <end position="215"/>
    </location>
</feature>
<reference evidence="3" key="1">
    <citation type="journal article" date="2019" name="Int. J. Syst. Evol. Microbiol.">
        <title>The Global Catalogue of Microorganisms (GCM) 10K type strain sequencing project: providing services to taxonomists for standard genome sequencing and annotation.</title>
        <authorList>
            <consortium name="The Broad Institute Genomics Platform"/>
            <consortium name="The Broad Institute Genome Sequencing Center for Infectious Disease"/>
            <person name="Wu L."/>
            <person name="Ma J."/>
        </authorList>
    </citation>
    <scope>NUCLEOTIDE SEQUENCE [LARGE SCALE GENOMIC DNA]</scope>
    <source>
        <strain evidence="3">CCUG 53762</strain>
    </source>
</reference>
<accession>A0ABW4IB56</accession>
<dbReference type="SUPFAM" id="SSF49464">
    <property type="entry name" value="Carboxypeptidase regulatory domain-like"/>
    <property type="match status" value="1"/>
</dbReference>
<dbReference type="Pfam" id="PF07715">
    <property type="entry name" value="Plug"/>
    <property type="match status" value="1"/>
</dbReference>
<dbReference type="InterPro" id="IPR037066">
    <property type="entry name" value="Plug_dom_sf"/>
</dbReference>
<keyword evidence="3" id="KW-1185">Reference proteome</keyword>
<keyword evidence="2" id="KW-0675">Receptor</keyword>
<name>A0ABW4IB56_9SPHI</name>
<evidence type="ECO:0000259" key="1">
    <source>
        <dbReference type="Pfam" id="PF07715"/>
    </source>
</evidence>
<dbReference type="Proteomes" id="UP001597118">
    <property type="component" value="Unassembled WGS sequence"/>
</dbReference>
<dbReference type="SUPFAM" id="SSF56935">
    <property type="entry name" value="Porins"/>
    <property type="match status" value="1"/>
</dbReference>
<evidence type="ECO:0000313" key="2">
    <source>
        <dbReference type="EMBL" id="MFD1629252.1"/>
    </source>
</evidence>
<dbReference type="InterPro" id="IPR012910">
    <property type="entry name" value="Plug_dom"/>
</dbReference>
<dbReference type="EMBL" id="JBHUDG010000004">
    <property type="protein sequence ID" value="MFD1629252.1"/>
    <property type="molecule type" value="Genomic_DNA"/>
</dbReference>
<organism evidence="2 3">
    <name type="scientific">Pseudopedobacter beijingensis</name>
    <dbReference type="NCBI Taxonomy" id="1207056"/>
    <lineage>
        <taxon>Bacteria</taxon>
        <taxon>Pseudomonadati</taxon>
        <taxon>Bacteroidota</taxon>
        <taxon>Sphingobacteriia</taxon>
        <taxon>Sphingobacteriales</taxon>
        <taxon>Sphingobacteriaceae</taxon>
        <taxon>Pseudopedobacter</taxon>
    </lineage>
</organism>